<dbReference type="RefSeq" id="WP_072823049.1">
    <property type="nucleotide sequence ID" value="NZ_LT670849.1"/>
</dbReference>
<dbReference type="InterPro" id="IPR002346">
    <property type="entry name" value="Mopterin_DH_FAD-bd"/>
</dbReference>
<dbReference type="Gene3D" id="3.30.43.10">
    <property type="entry name" value="Uridine Diphospho-n-acetylenolpyruvylglucosamine Reductase, domain 2"/>
    <property type="match status" value="1"/>
</dbReference>
<dbReference type="Gene3D" id="3.30.465.10">
    <property type="match status" value="1"/>
</dbReference>
<dbReference type="SMART" id="SM01092">
    <property type="entry name" value="CO_deh_flav_C"/>
    <property type="match status" value="1"/>
</dbReference>
<dbReference type="EMBL" id="LT670849">
    <property type="protein sequence ID" value="SHN83982.1"/>
    <property type="molecule type" value="Genomic_DNA"/>
</dbReference>
<protein>
    <submittedName>
        <fullName evidence="5">Carbon-monoxide dehydrogenase medium subunit</fullName>
    </submittedName>
</protein>
<evidence type="ECO:0000259" key="4">
    <source>
        <dbReference type="PROSITE" id="PS51387"/>
    </source>
</evidence>
<dbReference type="Proteomes" id="UP000184096">
    <property type="component" value="Chromosome I"/>
</dbReference>
<dbReference type="PANTHER" id="PTHR42659:SF2">
    <property type="entry name" value="XANTHINE DEHYDROGENASE SUBUNIT C-RELATED"/>
    <property type="match status" value="1"/>
</dbReference>
<sequence length="297" mass="32861">MKPPRFEYACPQSLTEALDLLDEHKSNAAVLAGGQSLVPILNLRMAKPAIVIDINRIPDLDTISSNGRQISIGARARHNDVLRSPHVRLHLPLLAQALEHVAHEAIRNRGTLGGSLALADPAAELPACTVCLDAEIVVRSNRGERKITASDFFKRIYSTALEEDEIITRIDFPIEDSFWRFRFDEIARRQGDFAIAGLAFAARCDEAKVTECRIVFAGVEESPRRIPELEEIFIGANVADEENIQRAKAAVADVIEPLTGGELSPAYRLHVVRELLARVVRDLAHPDMARSLSHECL</sequence>
<gene>
    <name evidence="5" type="ORF">SAMN05444170_5738</name>
</gene>
<dbReference type="InterPro" id="IPR005107">
    <property type="entry name" value="CO_DH_flav_C"/>
</dbReference>
<dbReference type="InterPro" id="IPR036318">
    <property type="entry name" value="FAD-bd_PCMH-like_sf"/>
</dbReference>
<dbReference type="OrthoDB" id="9793944at2"/>
<dbReference type="SUPFAM" id="SSF56176">
    <property type="entry name" value="FAD-binding/transporter-associated domain-like"/>
    <property type="match status" value="1"/>
</dbReference>
<evidence type="ECO:0000256" key="2">
    <source>
        <dbReference type="ARBA" id="ARBA00022827"/>
    </source>
</evidence>
<keyword evidence="1" id="KW-0285">Flavoprotein</keyword>
<dbReference type="SUPFAM" id="SSF55447">
    <property type="entry name" value="CO dehydrogenase flavoprotein C-terminal domain-like"/>
    <property type="match status" value="1"/>
</dbReference>
<organism evidence="5 6">
    <name type="scientific">Bradyrhizobium erythrophlei</name>
    <dbReference type="NCBI Taxonomy" id="1437360"/>
    <lineage>
        <taxon>Bacteria</taxon>
        <taxon>Pseudomonadati</taxon>
        <taxon>Pseudomonadota</taxon>
        <taxon>Alphaproteobacteria</taxon>
        <taxon>Hyphomicrobiales</taxon>
        <taxon>Nitrobacteraceae</taxon>
        <taxon>Bradyrhizobium</taxon>
    </lineage>
</organism>
<dbReference type="FunFam" id="3.30.465.10:FF:000017">
    <property type="entry name" value="Xanthine dehydrogenase, FAD binding subunit"/>
    <property type="match status" value="1"/>
</dbReference>
<dbReference type="PROSITE" id="PS51387">
    <property type="entry name" value="FAD_PCMH"/>
    <property type="match status" value="1"/>
</dbReference>
<keyword evidence="2" id="KW-0274">FAD</keyword>
<evidence type="ECO:0000256" key="3">
    <source>
        <dbReference type="ARBA" id="ARBA00023002"/>
    </source>
</evidence>
<dbReference type="GO" id="GO:0071949">
    <property type="term" value="F:FAD binding"/>
    <property type="evidence" value="ECO:0007669"/>
    <property type="project" value="InterPro"/>
</dbReference>
<proteinExistence type="predicted"/>
<keyword evidence="6" id="KW-1185">Reference proteome</keyword>
<keyword evidence="3" id="KW-0560">Oxidoreductase</keyword>
<dbReference type="AlphaFoldDB" id="A0A1M7ULT1"/>
<dbReference type="InterPro" id="IPR016169">
    <property type="entry name" value="FAD-bd_PCMH_sub2"/>
</dbReference>
<evidence type="ECO:0000313" key="5">
    <source>
        <dbReference type="EMBL" id="SHN83982.1"/>
    </source>
</evidence>
<dbReference type="Pfam" id="PF03450">
    <property type="entry name" value="CO_deh_flav_C"/>
    <property type="match status" value="1"/>
</dbReference>
<dbReference type="InterPro" id="IPR016167">
    <property type="entry name" value="FAD-bd_PCMH_sub1"/>
</dbReference>
<dbReference type="Gene3D" id="3.30.390.50">
    <property type="entry name" value="CO dehydrogenase flavoprotein, C-terminal domain"/>
    <property type="match status" value="1"/>
</dbReference>
<name>A0A1M7ULT1_9BRAD</name>
<reference evidence="6" key="1">
    <citation type="submission" date="2016-11" db="EMBL/GenBank/DDBJ databases">
        <authorList>
            <person name="Varghese N."/>
            <person name="Submissions S."/>
        </authorList>
    </citation>
    <scope>NUCLEOTIDE SEQUENCE [LARGE SCALE GENOMIC DNA]</scope>
    <source>
        <strain evidence="6">GAS401</strain>
    </source>
</reference>
<evidence type="ECO:0000313" key="6">
    <source>
        <dbReference type="Proteomes" id="UP000184096"/>
    </source>
</evidence>
<accession>A0A1M7ULT1</accession>
<dbReference type="PANTHER" id="PTHR42659">
    <property type="entry name" value="XANTHINE DEHYDROGENASE SUBUNIT C-RELATED"/>
    <property type="match status" value="1"/>
</dbReference>
<dbReference type="InterPro" id="IPR051312">
    <property type="entry name" value="Diverse_Substr_Oxidored"/>
</dbReference>
<feature type="domain" description="FAD-binding PCMH-type" evidence="4">
    <location>
        <begin position="1"/>
        <end position="177"/>
    </location>
</feature>
<dbReference type="Pfam" id="PF00941">
    <property type="entry name" value="FAD_binding_5"/>
    <property type="match status" value="1"/>
</dbReference>
<dbReference type="InterPro" id="IPR016166">
    <property type="entry name" value="FAD-bd_PCMH"/>
</dbReference>
<dbReference type="InterPro" id="IPR036683">
    <property type="entry name" value="CO_DH_flav_C_dom_sf"/>
</dbReference>
<dbReference type="GO" id="GO:0016491">
    <property type="term" value="F:oxidoreductase activity"/>
    <property type="evidence" value="ECO:0007669"/>
    <property type="project" value="UniProtKB-KW"/>
</dbReference>
<evidence type="ECO:0000256" key="1">
    <source>
        <dbReference type="ARBA" id="ARBA00022630"/>
    </source>
</evidence>